<proteinExistence type="inferred from homology"/>
<evidence type="ECO:0000256" key="3">
    <source>
        <dbReference type="ARBA" id="ARBA00022801"/>
    </source>
</evidence>
<feature type="region of interest" description="Disordered" evidence="4">
    <location>
        <begin position="1"/>
        <end position="35"/>
    </location>
</feature>
<dbReference type="PRINTS" id="PR00834">
    <property type="entry name" value="PROTEASES2C"/>
</dbReference>
<dbReference type="SMART" id="SM00228">
    <property type="entry name" value="PDZ"/>
    <property type="match status" value="1"/>
</dbReference>
<keyword evidence="8" id="KW-1185">Reference proteome</keyword>
<evidence type="ECO:0000256" key="4">
    <source>
        <dbReference type="SAM" id="MobiDB-lite"/>
    </source>
</evidence>
<evidence type="ECO:0000259" key="6">
    <source>
        <dbReference type="PROSITE" id="PS50106"/>
    </source>
</evidence>
<keyword evidence="2" id="KW-0645">Protease</keyword>
<feature type="transmembrane region" description="Helical" evidence="5">
    <location>
        <begin position="45"/>
        <end position="73"/>
    </location>
</feature>
<organism evidence="7 8">
    <name type="scientific">Agromyces allii</name>
    <dbReference type="NCBI Taxonomy" id="393607"/>
    <lineage>
        <taxon>Bacteria</taxon>
        <taxon>Bacillati</taxon>
        <taxon>Actinomycetota</taxon>
        <taxon>Actinomycetes</taxon>
        <taxon>Micrococcales</taxon>
        <taxon>Microbacteriaceae</taxon>
        <taxon>Agromyces</taxon>
    </lineage>
</organism>
<dbReference type="InterPro" id="IPR001478">
    <property type="entry name" value="PDZ"/>
</dbReference>
<dbReference type="Pfam" id="PF13365">
    <property type="entry name" value="Trypsin_2"/>
    <property type="match status" value="1"/>
</dbReference>
<keyword evidence="3" id="KW-0378">Hydrolase</keyword>
<dbReference type="Pfam" id="PF13180">
    <property type="entry name" value="PDZ_2"/>
    <property type="match status" value="1"/>
</dbReference>
<keyword evidence="5" id="KW-1133">Transmembrane helix</keyword>
<dbReference type="SUPFAM" id="SSF50156">
    <property type="entry name" value="PDZ domain-like"/>
    <property type="match status" value="1"/>
</dbReference>
<dbReference type="Gene3D" id="2.40.10.10">
    <property type="entry name" value="Trypsin-like serine proteases"/>
    <property type="match status" value="2"/>
</dbReference>
<dbReference type="PROSITE" id="PS50106">
    <property type="entry name" value="PDZ"/>
    <property type="match status" value="1"/>
</dbReference>
<keyword evidence="5" id="KW-0472">Membrane</keyword>
<dbReference type="InterPro" id="IPR051201">
    <property type="entry name" value="Chloro_Bact_Ser_Proteases"/>
</dbReference>
<dbReference type="PANTHER" id="PTHR43343">
    <property type="entry name" value="PEPTIDASE S12"/>
    <property type="match status" value="1"/>
</dbReference>
<dbReference type="PANTHER" id="PTHR43343:SF3">
    <property type="entry name" value="PROTEASE DO-LIKE 8, CHLOROPLASTIC"/>
    <property type="match status" value="1"/>
</dbReference>
<dbReference type="EMBL" id="BAAAMK010000002">
    <property type="protein sequence ID" value="GAA1953677.1"/>
    <property type="molecule type" value="Genomic_DNA"/>
</dbReference>
<gene>
    <name evidence="7" type="ORF">GCM10009717_19500</name>
</gene>
<sequence>MAQEGDSGEPQSTIEPAEDASAPPATGDDSPAVAPAGGWPNLPRWVIASAAAGVALLLLAGGFIAGTITAIALSSGNGSCDAKSVADRVLPTIVTIVVESRDGSSNGSGQIITSDGYILTNNHVVSPAVASGRVAARFSDGQLLPARIVGRDPKTDLAVIKVDSDEDLPVIDEGDSGSLSVGQPVVALGAPLGLSSTVTAGIVSALGRTVPVPSDDDRNAILVGAIQTDASINPGNSGGALVDCRGRLIGVNTAIATVPGASGQISTGSVGIGFAVPQSVAVPIAHQLIEHGEVTYPNIGADLIPIPHAVAAHYGVPNGLFVQAVTSRGPADAAGIRPGDVITSINGQPATSLDVLTHIQLTSAAGDTITVDYLRGRTQYTTTVTLAD</sequence>
<protein>
    <recommendedName>
        <fullName evidence="6">PDZ domain-containing protein</fullName>
    </recommendedName>
</protein>
<reference evidence="8" key="1">
    <citation type="journal article" date="2019" name="Int. J. Syst. Evol. Microbiol.">
        <title>The Global Catalogue of Microorganisms (GCM) 10K type strain sequencing project: providing services to taxonomists for standard genome sequencing and annotation.</title>
        <authorList>
            <consortium name="The Broad Institute Genomics Platform"/>
            <consortium name="The Broad Institute Genome Sequencing Center for Infectious Disease"/>
            <person name="Wu L."/>
            <person name="Ma J."/>
        </authorList>
    </citation>
    <scope>NUCLEOTIDE SEQUENCE [LARGE SCALE GENOMIC DNA]</scope>
    <source>
        <strain evidence="8">JCM 13584</strain>
    </source>
</reference>
<comment type="similarity">
    <text evidence="1">Belongs to the peptidase S1C family.</text>
</comment>
<dbReference type="InterPro" id="IPR043504">
    <property type="entry name" value="Peptidase_S1_PA_chymotrypsin"/>
</dbReference>
<accession>A0ABP5C032</accession>
<name>A0ABP5C032_9MICO</name>
<feature type="domain" description="PDZ" evidence="6">
    <location>
        <begin position="319"/>
        <end position="377"/>
    </location>
</feature>
<dbReference type="InterPro" id="IPR001940">
    <property type="entry name" value="Peptidase_S1C"/>
</dbReference>
<evidence type="ECO:0000313" key="8">
    <source>
        <dbReference type="Proteomes" id="UP001499954"/>
    </source>
</evidence>
<dbReference type="CDD" id="cd06779">
    <property type="entry name" value="cpPDZ_Deg_HtrA-like"/>
    <property type="match status" value="1"/>
</dbReference>
<dbReference type="Proteomes" id="UP001499954">
    <property type="component" value="Unassembled WGS sequence"/>
</dbReference>
<dbReference type="InterPro" id="IPR036034">
    <property type="entry name" value="PDZ_sf"/>
</dbReference>
<comment type="caution">
    <text evidence="7">The sequence shown here is derived from an EMBL/GenBank/DDBJ whole genome shotgun (WGS) entry which is preliminary data.</text>
</comment>
<evidence type="ECO:0000256" key="5">
    <source>
        <dbReference type="SAM" id="Phobius"/>
    </source>
</evidence>
<dbReference type="SUPFAM" id="SSF50494">
    <property type="entry name" value="Trypsin-like serine proteases"/>
    <property type="match status" value="1"/>
</dbReference>
<dbReference type="Gene3D" id="2.30.42.10">
    <property type="match status" value="1"/>
</dbReference>
<evidence type="ECO:0000256" key="2">
    <source>
        <dbReference type="ARBA" id="ARBA00022670"/>
    </source>
</evidence>
<keyword evidence="5" id="KW-0812">Transmembrane</keyword>
<evidence type="ECO:0000256" key="1">
    <source>
        <dbReference type="ARBA" id="ARBA00010541"/>
    </source>
</evidence>
<dbReference type="InterPro" id="IPR009003">
    <property type="entry name" value="Peptidase_S1_PA"/>
</dbReference>
<evidence type="ECO:0000313" key="7">
    <source>
        <dbReference type="EMBL" id="GAA1953677.1"/>
    </source>
</evidence>
<dbReference type="RefSeq" id="WP_157413943.1">
    <property type="nucleotide sequence ID" value="NZ_BAAAMK010000002.1"/>
</dbReference>